<dbReference type="AlphaFoldDB" id="A0A9W7T1H9"/>
<dbReference type="OrthoDB" id="2951834at2759"/>
<dbReference type="PANTHER" id="PTHR42085:SF4">
    <property type="entry name" value="F-BOX DOMAIN-CONTAINING PROTEIN"/>
    <property type="match status" value="1"/>
</dbReference>
<protein>
    <recommendedName>
        <fullName evidence="1">DUF7730 domain-containing protein</fullName>
    </recommendedName>
</protein>
<dbReference type="EMBL" id="RIBY02000025">
    <property type="protein sequence ID" value="KAH9845579.1"/>
    <property type="molecule type" value="Genomic_DNA"/>
</dbReference>
<evidence type="ECO:0000313" key="3">
    <source>
        <dbReference type="Proteomes" id="UP001138500"/>
    </source>
</evidence>
<evidence type="ECO:0000259" key="1">
    <source>
        <dbReference type="Pfam" id="PF24864"/>
    </source>
</evidence>
<dbReference type="Pfam" id="PF24864">
    <property type="entry name" value="DUF7730"/>
    <property type="match status" value="1"/>
</dbReference>
<sequence length="258" mass="29219">MAANTKIMSPGSPPSRRCFLLEAPPEIRLHIYEIVLSPSTISLRSYDNEDPTSSTCKDPETATTTTGYYHYFPPQEPSEHLQPAILRTCRQIYQEASGILHQPQKLSIGLSLPGDIGKNGDRAFDVVNLQRARRVRRLSISLVVCSETYQEDLRHHQFIAEYIPRDVVLESLELLVFASGLWEFEKPSNVVFDTIHEMTRLWSAAVRCSSVTVKLLGPTCDFSDDCLGWTSLNRAAWTEFRDTAPILNQGMYRRGLRS</sequence>
<dbReference type="Proteomes" id="UP001138500">
    <property type="component" value="Unassembled WGS sequence"/>
</dbReference>
<gene>
    <name evidence="2" type="ORF">Tdes44962_MAKER06490</name>
</gene>
<evidence type="ECO:0000313" key="2">
    <source>
        <dbReference type="EMBL" id="KAH9845579.1"/>
    </source>
</evidence>
<dbReference type="PANTHER" id="PTHR42085">
    <property type="entry name" value="F-BOX DOMAIN-CONTAINING PROTEIN"/>
    <property type="match status" value="1"/>
</dbReference>
<dbReference type="InterPro" id="IPR038883">
    <property type="entry name" value="AN11006-like"/>
</dbReference>
<keyword evidence="3" id="KW-1185">Reference proteome</keyword>
<comment type="caution">
    <text evidence="2">The sequence shown here is derived from an EMBL/GenBank/DDBJ whole genome shotgun (WGS) entry which is preliminary data.</text>
</comment>
<accession>A0A9W7T1H9</accession>
<organism evidence="2 3">
    <name type="scientific">Teratosphaeria destructans</name>
    <dbReference type="NCBI Taxonomy" id="418781"/>
    <lineage>
        <taxon>Eukaryota</taxon>
        <taxon>Fungi</taxon>
        <taxon>Dikarya</taxon>
        <taxon>Ascomycota</taxon>
        <taxon>Pezizomycotina</taxon>
        <taxon>Dothideomycetes</taxon>
        <taxon>Dothideomycetidae</taxon>
        <taxon>Mycosphaerellales</taxon>
        <taxon>Teratosphaeriaceae</taxon>
        <taxon>Teratosphaeria</taxon>
    </lineage>
</organism>
<dbReference type="InterPro" id="IPR056632">
    <property type="entry name" value="DUF7730"/>
</dbReference>
<reference evidence="2 3" key="2">
    <citation type="journal article" date="2021" name="Curr. Genet.">
        <title>Genetic response to nitrogen starvation in the aggressive Eucalyptus foliar pathogen Teratosphaeria destructans.</title>
        <authorList>
            <person name="Havenga M."/>
            <person name="Wingfield B.D."/>
            <person name="Wingfield M.J."/>
            <person name="Dreyer L.L."/>
            <person name="Roets F."/>
            <person name="Aylward J."/>
        </authorList>
    </citation>
    <scope>NUCLEOTIDE SEQUENCE [LARGE SCALE GENOMIC DNA]</scope>
    <source>
        <strain evidence="2">CMW44962</strain>
    </source>
</reference>
<proteinExistence type="predicted"/>
<reference evidence="2 3" key="1">
    <citation type="journal article" date="2018" name="IMA Fungus">
        <title>IMA Genome-F 10: Nine draft genome sequences of Claviceps purpurea s.lat., including C. arundinis, C. humidiphila, and C. cf. spartinae, pseudomolecules for the pitch canker pathogen Fusarium circinatum, draft genome of Davidsoniella eucalypti, Grosmannia galeiformis, Quambalaria eucalypti, and Teratosphaeria destructans.</title>
        <authorList>
            <person name="Wingfield B.D."/>
            <person name="Liu M."/>
            <person name="Nguyen H.D."/>
            <person name="Lane F.A."/>
            <person name="Morgan S.W."/>
            <person name="De Vos L."/>
            <person name="Wilken P.M."/>
            <person name="Duong T.A."/>
            <person name="Aylward J."/>
            <person name="Coetzee M.P."/>
            <person name="Dadej K."/>
            <person name="De Beer Z.W."/>
            <person name="Findlay W."/>
            <person name="Havenga M."/>
            <person name="Kolarik M."/>
            <person name="Menzies J.G."/>
            <person name="Naidoo K."/>
            <person name="Pochopski O."/>
            <person name="Shoukouhi P."/>
            <person name="Santana Q.C."/>
            <person name="Seifert K.A."/>
            <person name="Soal N."/>
            <person name="Steenkamp E.T."/>
            <person name="Tatham C.T."/>
            <person name="van der Nest M.A."/>
            <person name="Wingfield M.J."/>
        </authorList>
    </citation>
    <scope>NUCLEOTIDE SEQUENCE [LARGE SCALE GENOMIC DNA]</scope>
    <source>
        <strain evidence="2">CMW44962</strain>
    </source>
</reference>
<feature type="domain" description="DUF7730" evidence="1">
    <location>
        <begin position="19"/>
        <end position="109"/>
    </location>
</feature>
<name>A0A9W7T1H9_9PEZI</name>